<dbReference type="PROSITE" id="PS50928">
    <property type="entry name" value="ABC_TM1"/>
    <property type="match status" value="1"/>
</dbReference>
<feature type="transmembrane region" description="Helical" evidence="7">
    <location>
        <begin position="12"/>
        <end position="33"/>
    </location>
</feature>
<sequence length="286" mass="31978">MVKSLDDKIFNGVVYVILGLCGLAAILPMLYVVSVSITPFGEVLRNGGFILFPSEITFSAYKTLLTESNIPKAFQITVLITVIGTAVNLILTGLMAYPLSRKNLPARKFFLLMIVFTLLFSGGLIPTYLVVKSMGLLDSIWAMILPNAVWSFNVLIMKSFFEGLPEELFESARMDGAKEFRILLQIVTPLSIPVLLTVGLFYFVGHWNEFFQAIFYVTDRTLFPLQVIVREILMQSQQPLENAENIMPTQTMQMASVMIASLPVIVIYPFLQKHFTKGMLLGSIKG</sequence>
<dbReference type="EMBL" id="JACHXW010000012">
    <property type="protein sequence ID" value="MBB3153910.1"/>
    <property type="molecule type" value="Genomic_DNA"/>
</dbReference>
<protein>
    <submittedName>
        <fullName evidence="9">Putative aldouronate transport system permease protein</fullName>
    </submittedName>
</protein>
<keyword evidence="2 7" id="KW-0813">Transport</keyword>
<feature type="transmembrane region" description="Helical" evidence="7">
    <location>
        <begin position="109"/>
        <end position="128"/>
    </location>
</feature>
<comment type="subcellular location">
    <subcellularLocation>
        <location evidence="1 7">Cell membrane</location>
        <topology evidence="1 7">Multi-pass membrane protein</topology>
    </subcellularLocation>
</comment>
<evidence type="ECO:0000313" key="10">
    <source>
        <dbReference type="Proteomes" id="UP000518605"/>
    </source>
</evidence>
<feature type="transmembrane region" description="Helical" evidence="7">
    <location>
        <begin position="73"/>
        <end position="97"/>
    </location>
</feature>
<dbReference type="Gene3D" id="1.10.3720.10">
    <property type="entry name" value="MetI-like"/>
    <property type="match status" value="1"/>
</dbReference>
<feature type="transmembrane region" description="Helical" evidence="7">
    <location>
        <begin position="252"/>
        <end position="271"/>
    </location>
</feature>
<gene>
    <name evidence="9" type="ORF">FHS16_003985</name>
</gene>
<proteinExistence type="inferred from homology"/>
<accession>A0A7W5GBK4</accession>
<evidence type="ECO:0000256" key="6">
    <source>
        <dbReference type="ARBA" id="ARBA00023136"/>
    </source>
</evidence>
<evidence type="ECO:0000313" key="9">
    <source>
        <dbReference type="EMBL" id="MBB3153910.1"/>
    </source>
</evidence>
<dbReference type="PANTHER" id="PTHR43744">
    <property type="entry name" value="ABC TRANSPORTER PERMEASE PROTEIN MG189-RELATED-RELATED"/>
    <property type="match status" value="1"/>
</dbReference>
<organism evidence="9 10">
    <name type="scientific">Paenibacillus endophyticus</name>
    <dbReference type="NCBI Taxonomy" id="1294268"/>
    <lineage>
        <taxon>Bacteria</taxon>
        <taxon>Bacillati</taxon>
        <taxon>Bacillota</taxon>
        <taxon>Bacilli</taxon>
        <taxon>Bacillales</taxon>
        <taxon>Paenibacillaceae</taxon>
        <taxon>Paenibacillus</taxon>
    </lineage>
</organism>
<dbReference type="GO" id="GO:0005886">
    <property type="term" value="C:plasma membrane"/>
    <property type="evidence" value="ECO:0007669"/>
    <property type="project" value="UniProtKB-SubCell"/>
</dbReference>
<evidence type="ECO:0000256" key="1">
    <source>
        <dbReference type="ARBA" id="ARBA00004651"/>
    </source>
</evidence>
<feature type="domain" description="ABC transmembrane type-1" evidence="8">
    <location>
        <begin position="74"/>
        <end position="271"/>
    </location>
</feature>
<dbReference type="CDD" id="cd06261">
    <property type="entry name" value="TM_PBP2"/>
    <property type="match status" value="1"/>
</dbReference>
<dbReference type="InterPro" id="IPR035906">
    <property type="entry name" value="MetI-like_sf"/>
</dbReference>
<dbReference type="RefSeq" id="WP_183566353.1">
    <property type="nucleotide sequence ID" value="NZ_CBCSLB010000012.1"/>
</dbReference>
<keyword evidence="10" id="KW-1185">Reference proteome</keyword>
<dbReference type="Pfam" id="PF00528">
    <property type="entry name" value="BPD_transp_1"/>
    <property type="match status" value="1"/>
</dbReference>
<dbReference type="Proteomes" id="UP000518605">
    <property type="component" value="Unassembled WGS sequence"/>
</dbReference>
<evidence type="ECO:0000259" key="8">
    <source>
        <dbReference type="PROSITE" id="PS50928"/>
    </source>
</evidence>
<feature type="transmembrane region" description="Helical" evidence="7">
    <location>
        <begin position="182"/>
        <end position="204"/>
    </location>
</feature>
<evidence type="ECO:0000256" key="2">
    <source>
        <dbReference type="ARBA" id="ARBA00022448"/>
    </source>
</evidence>
<evidence type="ECO:0000256" key="7">
    <source>
        <dbReference type="RuleBase" id="RU363032"/>
    </source>
</evidence>
<dbReference type="InterPro" id="IPR000515">
    <property type="entry name" value="MetI-like"/>
</dbReference>
<reference evidence="9 10" key="1">
    <citation type="submission" date="2020-08" db="EMBL/GenBank/DDBJ databases">
        <title>Genomic Encyclopedia of Type Strains, Phase III (KMG-III): the genomes of soil and plant-associated and newly described type strains.</title>
        <authorList>
            <person name="Whitman W."/>
        </authorList>
    </citation>
    <scope>NUCLEOTIDE SEQUENCE [LARGE SCALE GENOMIC DNA]</scope>
    <source>
        <strain evidence="9 10">CECT 8234</strain>
    </source>
</reference>
<keyword evidence="4 7" id="KW-0812">Transmembrane</keyword>
<evidence type="ECO:0000256" key="4">
    <source>
        <dbReference type="ARBA" id="ARBA00022692"/>
    </source>
</evidence>
<keyword evidence="5 7" id="KW-1133">Transmembrane helix</keyword>
<dbReference type="AlphaFoldDB" id="A0A7W5GBK4"/>
<evidence type="ECO:0000256" key="5">
    <source>
        <dbReference type="ARBA" id="ARBA00022989"/>
    </source>
</evidence>
<comment type="caution">
    <text evidence="9">The sequence shown here is derived from an EMBL/GenBank/DDBJ whole genome shotgun (WGS) entry which is preliminary data.</text>
</comment>
<dbReference type="PANTHER" id="PTHR43744:SF9">
    <property type="entry name" value="POLYGALACTURONAN_RHAMNOGALACTURONAN TRANSPORT SYSTEM PERMEASE PROTEIN YTCP"/>
    <property type="match status" value="1"/>
</dbReference>
<dbReference type="GO" id="GO:0055085">
    <property type="term" value="P:transmembrane transport"/>
    <property type="evidence" value="ECO:0007669"/>
    <property type="project" value="InterPro"/>
</dbReference>
<dbReference type="SUPFAM" id="SSF161098">
    <property type="entry name" value="MetI-like"/>
    <property type="match status" value="1"/>
</dbReference>
<name>A0A7W5GBK4_9BACL</name>
<evidence type="ECO:0000256" key="3">
    <source>
        <dbReference type="ARBA" id="ARBA00022475"/>
    </source>
</evidence>
<keyword evidence="6 7" id="KW-0472">Membrane</keyword>
<keyword evidence="3" id="KW-1003">Cell membrane</keyword>
<comment type="similarity">
    <text evidence="7">Belongs to the binding-protein-dependent transport system permease family.</text>
</comment>